<dbReference type="PANTHER" id="PTHR10231">
    <property type="entry name" value="NUCLEOTIDE-SUGAR TRANSMEMBRANE TRANSPORTER"/>
    <property type="match status" value="1"/>
</dbReference>
<dbReference type="GO" id="GO:0000139">
    <property type="term" value="C:Golgi membrane"/>
    <property type="evidence" value="ECO:0007669"/>
    <property type="project" value="InterPro"/>
</dbReference>
<feature type="transmembrane region" description="Helical" evidence="5">
    <location>
        <begin position="160"/>
        <end position="180"/>
    </location>
</feature>
<dbReference type="Pfam" id="PF04142">
    <property type="entry name" value="Nuc_sug_transp"/>
    <property type="match status" value="1"/>
</dbReference>
<keyword evidence="4 5" id="KW-0472">Membrane</keyword>
<feature type="transmembrane region" description="Helical" evidence="5">
    <location>
        <begin position="32"/>
        <end position="48"/>
    </location>
</feature>
<feature type="transmembrane region" description="Helical" evidence="5">
    <location>
        <begin position="68"/>
        <end position="87"/>
    </location>
</feature>
<dbReference type="InterPro" id="IPR007271">
    <property type="entry name" value="Nuc_sug_transpt"/>
</dbReference>
<keyword evidence="2 5" id="KW-0812">Transmembrane</keyword>
<dbReference type="EMBL" id="JACMSC010000002">
    <property type="protein sequence ID" value="KAG6531530.1"/>
    <property type="molecule type" value="Genomic_DNA"/>
</dbReference>
<proteinExistence type="predicted"/>
<accession>A0A8J5HWA2</accession>
<organism evidence="6 7">
    <name type="scientific">Zingiber officinale</name>
    <name type="common">Ginger</name>
    <name type="synonym">Amomum zingiber</name>
    <dbReference type="NCBI Taxonomy" id="94328"/>
    <lineage>
        <taxon>Eukaryota</taxon>
        <taxon>Viridiplantae</taxon>
        <taxon>Streptophyta</taxon>
        <taxon>Embryophyta</taxon>
        <taxon>Tracheophyta</taxon>
        <taxon>Spermatophyta</taxon>
        <taxon>Magnoliopsida</taxon>
        <taxon>Liliopsida</taxon>
        <taxon>Zingiberales</taxon>
        <taxon>Zingiberaceae</taxon>
        <taxon>Zingiber</taxon>
    </lineage>
</organism>
<reference evidence="6 7" key="1">
    <citation type="submission" date="2020-08" db="EMBL/GenBank/DDBJ databases">
        <title>Plant Genome Project.</title>
        <authorList>
            <person name="Zhang R.-G."/>
        </authorList>
    </citation>
    <scope>NUCLEOTIDE SEQUENCE [LARGE SCALE GENOMIC DNA]</scope>
    <source>
        <tissue evidence="6">Rhizome</tissue>
    </source>
</reference>
<dbReference type="GO" id="GO:0015165">
    <property type="term" value="F:pyrimidine nucleotide-sugar transmembrane transporter activity"/>
    <property type="evidence" value="ECO:0007669"/>
    <property type="project" value="InterPro"/>
</dbReference>
<evidence type="ECO:0000256" key="1">
    <source>
        <dbReference type="ARBA" id="ARBA00004141"/>
    </source>
</evidence>
<comment type="caution">
    <text evidence="6">The sequence shown here is derived from an EMBL/GenBank/DDBJ whole genome shotgun (WGS) entry which is preliminary data.</text>
</comment>
<evidence type="ECO:0000313" key="6">
    <source>
        <dbReference type="EMBL" id="KAG6531530.1"/>
    </source>
</evidence>
<keyword evidence="3 5" id="KW-1133">Transmembrane helix</keyword>
<dbReference type="AlphaFoldDB" id="A0A8J5HWA2"/>
<protein>
    <submittedName>
        <fullName evidence="6">Uncharacterized protein</fullName>
    </submittedName>
</protein>
<evidence type="ECO:0000256" key="3">
    <source>
        <dbReference type="ARBA" id="ARBA00022989"/>
    </source>
</evidence>
<feature type="transmembrane region" description="Helical" evidence="5">
    <location>
        <begin position="130"/>
        <end position="153"/>
    </location>
</feature>
<name>A0A8J5HWA2_ZINOF</name>
<evidence type="ECO:0000313" key="7">
    <source>
        <dbReference type="Proteomes" id="UP000734854"/>
    </source>
</evidence>
<comment type="subcellular location">
    <subcellularLocation>
        <location evidence="1">Membrane</location>
        <topology evidence="1">Multi-pass membrane protein</topology>
    </subcellularLocation>
</comment>
<evidence type="ECO:0000256" key="5">
    <source>
        <dbReference type="SAM" id="Phobius"/>
    </source>
</evidence>
<gene>
    <name evidence="6" type="ORF">ZIOFF_005344</name>
</gene>
<evidence type="ECO:0000256" key="2">
    <source>
        <dbReference type="ARBA" id="ARBA00022692"/>
    </source>
</evidence>
<evidence type="ECO:0000256" key="4">
    <source>
        <dbReference type="ARBA" id="ARBA00023136"/>
    </source>
</evidence>
<keyword evidence="7" id="KW-1185">Reference proteome</keyword>
<dbReference type="Proteomes" id="UP000734854">
    <property type="component" value="Unassembled WGS sequence"/>
</dbReference>
<feature type="transmembrane region" description="Helical" evidence="5">
    <location>
        <begin position="186"/>
        <end position="204"/>
    </location>
</feature>
<sequence length="239" mass="26340">MENGCTQHEEQAHSGIEGYKERVHQFFLKRRLTTLQWLAIILLAIGTTTSQVKGCGEASCGSLFSAPIQGYMLALLSAWLSALAGVYTEYLMKKNNDSFFGSIFNMARLLLDDVRVGFENGPWWRRLLSGYTITTWLVVLNLGSSGLIVSWLLKYADNIVKVYSTSMAMLLTMVLSVFLFSFKPTMQLFLGIIICMISLHMYFAPAHMLVGTLAAAAAGVTSPASNTSKEIAVDGKEEP</sequence>